<dbReference type="EMBL" id="LK052890">
    <property type="protein sequence ID" value="CDR40804.1"/>
    <property type="molecule type" value="Genomic_DNA"/>
</dbReference>
<name>A0A061AT33_CYBFA</name>
<evidence type="ECO:0000256" key="1">
    <source>
        <dbReference type="SAM" id="MobiDB-lite"/>
    </source>
</evidence>
<accession>A0A061AT33</accession>
<feature type="region of interest" description="Disordered" evidence="1">
    <location>
        <begin position="888"/>
        <end position="925"/>
    </location>
</feature>
<dbReference type="AlphaFoldDB" id="A0A061AT33"/>
<dbReference type="Pfam" id="PF10638">
    <property type="entry name" value="Sfi1_C"/>
    <property type="match status" value="1"/>
</dbReference>
<evidence type="ECO:0000313" key="4">
    <source>
        <dbReference type="EMBL" id="CDR40804.1"/>
    </source>
</evidence>
<dbReference type="InterPro" id="IPR018907">
    <property type="entry name" value="Spindle_body_associated_C_dom"/>
</dbReference>
<feature type="compositionally biased region" description="Acidic residues" evidence="1">
    <location>
        <begin position="791"/>
        <end position="800"/>
    </location>
</feature>
<proteinExistence type="predicted"/>
<protein>
    <submittedName>
        <fullName evidence="4">CYFA0S05e04676g1_1</fullName>
    </submittedName>
</protein>
<gene>
    <name evidence="4" type="ORF">CYFA0S_05e04676g</name>
</gene>
<sequence>MDRRNSLRAVSPTKTKTRQAVQNTTDLIAGMTRLQSDRSPTRGPLPSQWESTMSYLGSDFSNIDKQPRRRSVNVSESTVLFDEHQNPMTPLRRTMSGSSIEMLLTKDTETEADPFTEPRNAPAQEIDFDLFNTLLLELPATQRYVHFKGILSHYFTILAETKTNASEDRYIITIYNQLRHSNDQSKLEKVIDLFLKEPANDAMKLSNFLHFKEYKSHQRLFKLWLIKRRKFAELNKSQQVWEMYQRKKFWGKWAFKYGVYTEDFEDNAEIFQKVKSQMKFFDIWLTNLEERDSFREVADLQVQRRFFLSWKKKLVPLDVDPNEVYETSLIRKMFQCWKLNTKLQCSDLKTKTALHIWKKSFSNTKSMMDDALELEMVFHGGFFFSKWRKKYETVAEHESNLEEISSLFQKHRTLLVWSEQLKFKQIENTVLDQRDHFLKQFVMNQFKQRFINDQKASSFNQGLDFKTAKRILRNWRHKLASREHERVIKWRAFDLWRKRHQLLEREAEHDMLKLQKSWEKWSVVLVKRQNSLELAAAAFDSYSRVIYFKNWRAAVSNIRALEKTADIHLARKVLKKWKEKKSVNDQMERDASNFRTTESTSLTTKRFYEHWVKKYDAIKEATLMQKLADPTMDNNLKLTVLQLWSNKIRDLVDLEQHFKQNQLVQLHARPLIGIWFSKLQMYQGMSEQAEEMNRLNLLSTGFTKLQISHYRTQELEQRLIEHLEDVELKTILKHLNAWSLQLMKVRRDKEVINRFQARWNRAHLRAILLLWQGKAMDAQVKRFSPMVDEYESVGGDEQEDTAGLSPLPRVSPLKQEDIGDDVDDDSPTKMKSLRNVSPFLGLQTPQKAVLDPYSIPALTMTRGSIPGSERIKRKRMEALKTRYSQAKFAIPSPLKDQRTPASGRIPSSGSSKKLDFGDLNIFRKT</sequence>
<evidence type="ECO:0000259" key="2">
    <source>
        <dbReference type="Pfam" id="PF08457"/>
    </source>
</evidence>
<dbReference type="OrthoDB" id="4070448at2759"/>
<feature type="domain" description="Sfi1 spindle body" evidence="2">
    <location>
        <begin position="304"/>
        <end position="775"/>
    </location>
</feature>
<dbReference type="Pfam" id="PF08457">
    <property type="entry name" value="Sfi1"/>
    <property type="match status" value="1"/>
</dbReference>
<organism evidence="4">
    <name type="scientific">Cyberlindnera fabianii</name>
    <name type="common">Yeast</name>
    <name type="synonym">Hansenula fabianii</name>
    <dbReference type="NCBI Taxonomy" id="36022"/>
    <lineage>
        <taxon>Eukaryota</taxon>
        <taxon>Fungi</taxon>
        <taxon>Dikarya</taxon>
        <taxon>Ascomycota</taxon>
        <taxon>Saccharomycotina</taxon>
        <taxon>Saccharomycetes</taxon>
        <taxon>Phaffomycetales</taxon>
        <taxon>Phaffomycetaceae</taxon>
        <taxon>Cyberlindnera</taxon>
    </lineage>
</organism>
<reference evidence="4" key="1">
    <citation type="journal article" date="2014" name="Genome Announc.">
        <title>Genome sequence of the yeast Cyberlindnera fabianii (Hansenula fabianii).</title>
        <authorList>
            <person name="Freel K.C."/>
            <person name="Sarilar V."/>
            <person name="Neuveglise C."/>
            <person name="Devillers H."/>
            <person name="Friedrich A."/>
            <person name="Schacherer J."/>
        </authorList>
    </citation>
    <scope>NUCLEOTIDE SEQUENCE</scope>
    <source>
        <strain evidence="4">YJS4271</strain>
    </source>
</reference>
<dbReference type="InterPro" id="IPR013665">
    <property type="entry name" value="Sfi1_dom"/>
</dbReference>
<feature type="region of interest" description="Disordered" evidence="1">
    <location>
        <begin position="791"/>
        <end position="830"/>
    </location>
</feature>
<feature type="domain" description="Spindle body associated protein C-terminal" evidence="3">
    <location>
        <begin position="862"/>
        <end position="898"/>
    </location>
</feature>
<evidence type="ECO:0000259" key="3">
    <source>
        <dbReference type="Pfam" id="PF10638"/>
    </source>
</evidence>
<dbReference type="PhylomeDB" id="A0A061AT33"/>
<dbReference type="VEuPathDB" id="FungiDB:BON22_2069"/>